<gene>
    <name evidence="1" type="ORF">GMJLKIPL_6490</name>
</gene>
<dbReference type="EMBL" id="BPQQ01000128">
    <property type="protein sequence ID" value="GJE04526.1"/>
    <property type="molecule type" value="Genomic_DNA"/>
</dbReference>
<organism evidence="1 2">
    <name type="scientific">Methylobacterium isbiliense</name>
    <dbReference type="NCBI Taxonomy" id="315478"/>
    <lineage>
        <taxon>Bacteria</taxon>
        <taxon>Pseudomonadati</taxon>
        <taxon>Pseudomonadota</taxon>
        <taxon>Alphaproteobacteria</taxon>
        <taxon>Hyphomicrobiales</taxon>
        <taxon>Methylobacteriaceae</taxon>
        <taxon>Methylobacterium</taxon>
    </lineage>
</organism>
<reference evidence="1" key="2">
    <citation type="submission" date="2021-08" db="EMBL/GenBank/DDBJ databases">
        <authorList>
            <person name="Tani A."/>
            <person name="Ola A."/>
            <person name="Ogura Y."/>
            <person name="Katsura K."/>
            <person name="Hayashi T."/>
        </authorList>
    </citation>
    <scope>NUCLEOTIDE SEQUENCE</scope>
    <source>
        <strain evidence="1">DSM 17168</strain>
    </source>
</reference>
<name>A0ABQ4SMS3_9HYPH</name>
<keyword evidence="2" id="KW-1185">Reference proteome</keyword>
<sequence>MQISDLPADEDPLDTTESLLNGIEDAVRRAAHDPALRAELIAGFERGFGMQHALLSEAPGGLSRAAVAAMLADFGATLRANGQEAAFLGYTLVSIKLELYDYPPDHPQAERIAIMERHVADVVGLVGREVEEARSEVIKDIARH</sequence>
<evidence type="ECO:0000313" key="1">
    <source>
        <dbReference type="EMBL" id="GJE04526.1"/>
    </source>
</evidence>
<protein>
    <submittedName>
        <fullName evidence="1">Uncharacterized protein</fullName>
    </submittedName>
</protein>
<accession>A0ABQ4SMS3</accession>
<dbReference type="Proteomes" id="UP001055153">
    <property type="component" value="Unassembled WGS sequence"/>
</dbReference>
<dbReference type="RefSeq" id="WP_238241899.1">
    <property type="nucleotide sequence ID" value="NZ_BPQQ01000128.1"/>
</dbReference>
<evidence type="ECO:0000313" key="2">
    <source>
        <dbReference type="Proteomes" id="UP001055153"/>
    </source>
</evidence>
<comment type="caution">
    <text evidence="1">The sequence shown here is derived from an EMBL/GenBank/DDBJ whole genome shotgun (WGS) entry which is preliminary data.</text>
</comment>
<reference evidence="1" key="1">
    <citation type="journal article" date="2021" name="Front. Microbiol.">
        <title>Comprehensive Comparative Genomics and Phenotyping of Methylobacterium Species.</title>
        <authorList>
            <person name="Alessa O."/>
            <person name="Ogura Y."/>
            <person name="Fujitani Y."/>
            <person name="Takami H."/>
            <person name="Hayashi T."/>
            <person name="Sahin N."/>
            <person name="Tani A."/>
        </authorList>
    </citation>
    <scope>NUCLEOTIDE SEQUENCE</scope>
    <source>
        <strain evidence="1">DSM 17168</strain>
    </source>
</reference>
<proteinExistence type="predicted"/>